<keyword evidence="4 5" id="KW-0472">Membrane</keyword>
<comment type="subcellular location">
    <subcellularLocation>
        <location evidence="1">Membrane</location>
        <topology evidence="1">Multi-pass membrane protein</topology>
    </subcellularLocation>
</comment>
<accession>A0A098VSU2</accession>
<feature type="transmembrane region" description="Helical" evidence="5">
    <location>
        <begin position="12"/>
        <end position="30"/>
    </location>
</feature>
<evidence type="ECO:0000256" key="1">
    <source>
        <dbReference type="ARBA" id="ARBA00004141"/>
    </source>
</evidence>
<evidence type="ECO:0000256" key="4">
    <source>
        <dbReference type="ARBA" id="ARBA00023136"/>
    </source>
</evidence>
<dbReference type="InterPro" id="IPR007271">
    <property type="entry name" value="Nuc_sug_transpt"/>
</dbReference>
<evidence type="ECO:0000256" key="2">
    <source>
        <dbReference type="ARBA" id="ARBA00022692"/>
    </source>
</evidence>
<evidence type="ECO:0000313" key="7">
    <source>
        <dbReference type="Proteomes" id="UP000029725"/>
    </source>
</evidence>
<dbReference type="Proteomes" id="UP000029725">
    <property type="component" value="Unassembled WGS sequence"/>
</dbReference>
<dbReference type="VEuPathDB" id="MicrosporidiaDB:DI09_216p30"/>
<dbReference type="HOGENOM" id="CLU_024645_5_2_1"/>
<keyword evidence="2 5" id="KW-0812">Transmembrane</keyword>
<name>A0A098VSU2_9MICR</name>
<keyword evidence="3 5" id="KW-1133">Transmembrane helix</keyword>
<feature type="transmembrane region" description="Helical" evidence="5">
    <location>
        <begin position="83"/>
        <end position="104"/>
    </location>
</feature>
<dbReference type="Pfam" id="PF04142">
    <property type="entry name" value="Nuc_sug_transp"/>
    <property type="match status" value="1"/>
</dbReference>
<dbReference type="EMBL" id="JMKJ01000129">
    <property type="protein sequence ID" value="KGG52067.1"/>
    <property type="molecule type" value="Genomic_DNA"/>
</dbReference>
<dbReference type="NCBIfam" id="TIGR00803">
    <property type="entry name" value="nst"/>
    <property type="match status" value="1"/>
</dbReference>
<protein>
    <submittedName>
        <fullName evidence="6">Uncharacterized protein</fullName>
    </submittedName>
</protein>
<sequence>MKGTRINLVQKSALVLLTLGTTIVQLSSISSPNNGEHEGNGILGLLAVILATISSGFAGIFFECSLHSKNSQEEKDDELPIIWLLNIYLAVSGMFFSAVLMLIFDGPILREKGLFHGYNVFTFLLAVLMALCGFIIAYIVKYADSIIKGFASALCIVTSGIIMDSLSPNPGNSLTLDKLLGGSMVVSSILMYSYPLRVEKFFALSVNPILSLYHQAFNTSNKI</sequence>
<keyword evidence="7" id="KW-1185">Reference proteome</keyword>
<evidence type="ECO:0000256" key="3">
    <source>
        <dbReference type="ARBA" id="ARBA00022989"/>
    </source>
</evidence>
<gene>
    <name evidence="6" type="ORF">DI09_216p30</name>
</gene>
<proteinExistence type="predicted"/>
<comment type="caution">
    <text evidence="6">The sequence shown here is derived from an EMBL/GenBank/DDBJ whole genome shotgun (WGS) entry which is preliminary data.</text>
</comment>
<dbReference type="GO" id="GO:0000139">
    <property type="term" value="C:Golgi membrane"/>
    <property type="evidence" value="ECO:0007669"/>
    <property type="project" value="InterPro"/>
</dbReference>
<dbReference type="RefSeq" id="XP_013238503.1">
    <property type="nucleotide sequence ID" value="XM_013383049.1"/>
</dbReference>
<organism evidence="6 7">
    <name type="scientific">Mitosporidium daphniae</name>
    <dbReference type="NCBI Taxonomy" id="1485682"/>
    <lineage>
        <taxon>Eukaryota</taxon>
        <taxon>Fungi</taxon>
        <taxon>Fungi incertae sedis</taxon>
        <taxon>Microsporidia</taxon>
        <taxon>Mitosporidium</taxon>
    </lineage>
</organism>
<feature type="transmembrane region" description="Helical" evidence="5">
    <location>
        <begin position="116"/>
        <end position="140"/>
    </location>
</feature>
<reference evidence="6 7" key="1">
    <citation type="submission" date="2014-04" db="EMBL/GenBank/DDBJ databases">
        <title>A new species of microsporidia sheds light on the evolution of extreme parasitism.</title>
        <authorList>
            <person name="Haag K.L."/>
            <person name="James T.Y."/>
            <person name="Larsson R."/>
            <person name="Schaer T.M."/>
            <person name="Refardt D."/>
            <person name="Pombert J.-F."/>
            <person name="Ebert D."/>
        </authorList>
    </citation>
    <scope>NUCLEOTIDE SEQUENCE [LARGE SCALE GENOMIC DNA]</scope>
    <source>
        <strain evidence="6 7">UGP3</strain>
        <tissue evidence="6">Spores</tissue>
    </source>
</reference>
<evidence type="ECO:0000256" key="5">
    <source>
        <dbReference type="SAM" id="Phobius"/>
    </source>
</evidence>
<dbReference type="OrthoDB" id="408493at2759"/>
<dbReference type="PANTHER" id="PTHR10231">
    <property type="entry name" value="NUCLEOTIDE-SUGAR TRANSMEMBRANE TRANSPORTER"/>
    <property type="match status" value="1"/>
</dbReference>
<dbReference type="AlphaFoldDB" id="A0A098VSU2"/>
<evidence type="ECO:0000313" key="6">
    <source>
        <dbReference type="EMBL" id="KGG52067.1"/>
    </source>
</evidence>
<dbReference type="GeneID" id="25259048"/>
<feature type="transmembrane region" description="Helical" evidence="5">
    <location>
        <begin position="42"/>
        <end position="62"/>
    </location>
</feature>
<dbReference type="GO" id="GO:0015165">
    <property type="term" value="F:pyrimidine nucleotide-sugar transmembrane transporter activity"/>
    <property type="evidence" value="ECO:0007669"/>
    <property type="project" value="InterPro"/>
</dbReference>